<dbReference type="AlphaFoldDB" id="A0A1G7BWI5"/>
<sequence length="164" mass="17629">MDLDVNYPEVGATRRGDLPPGYRHLTRTADLDASLAAAAAVLMTWGLHERCGLHPEATEPRAAPGVRVTLRFAGVLRIPCQVVWAEEDAEHAGFGYGSLPSHPETGEAAFLLEAAGADRTRFTVRSFSVPGTLASRLAAPVTRLLQARATDRFATAMRAVGERH</sequence>
<dbReference type="PIRSF" id="PIRSF010260">
    <property type="entry name" value="UCP010260"/>
    <property type="match status" value="1"/>
</dbReference>
<dbReference type="InterPro" id="IPR018960">
    <property type="entry name" value="DUF1990"/>
</dbReference>
<protein>
    <submittedName>
        <fullName evidence="2">Uncharacterized protein, UPF0548 family</fullName>
    </submittedName>
</protein>
<name>A0A1G7BWI5_9ACTN</name>
<dbReference type="RefSeq" id="WP_091039865.1">
    <property type="nucleotide sequence ID" value="NZ_FNAD01000018.1"/>
</dbReference>
<dbReference type="EMBL" id="FNAD01000018">
    <property type="protein sequence ID" value="SDE31484.1"/>
    <property type="molecule type" value="Genomic_DNA"/>
</dbReference>
<evidence type="ECO:0000259" key="1">
    <source>
        <dbReference type="Pfam" id="PF09348"/>
    </source>
</evidence>
<proteinExistence type="predicted"/>
<dbReference type="PANTHER" id="PTHR34202:SF1">
    <property type="entry name" value="UPF0548 PROTEIN"/>
    <property type="match status" value="1"/>
</dbReference>
<accession>A0A1G7BWI5</accession>
<dbReference type="OrthoDB" id="120660at2"/>
<evidence type="ECO:0000313" key="2">
    <source>
        <dbReference type="EMBL" id="SDE31484.1"/>
    </source>
</evidence>
<reference evidence="3" key="1">
    <citation type="submission" date="2016-10" db="EMBL/GenBank/DDBJ databases">
        <authorList>
            <person name="Varghese N."/>
            <person name="Submissions S."/>
        </authorList>
    </citation>
    <scope>NUCLEOTIDE SEQUENCE [LARGE SCALE GENOMIC DNA]</scope>
    <source>
        <strain evidence="3">CGMCC 4.3516</strain>
    </source>
</reference>
<dbReference type="InterPro" id="IPR014457">
    <property type="entry name" value="UCP010260"/>
</dbReference>
<feature type="domain" description="DUF1990" evidence="1">
    <location>
        <begin position="6"/>
        <end position="155"/>
    </location>
</feature>
<dbReference type="SUPFAM" id="SSF55961">
    <property type="entry name" value="Bet v1-like"/>
    <property type="match status" value="1"/>
</dbReference>
<keyword evidence="3" id="KW-1185">Reference proteome</keyword>
<organism evidence="2 3">
    <name type="scientific">Glycomyces harbinensis</name>
    <dbReference type="NCBI Taxonomy" id="58114"/>
    <lineage>
        <taxon>Bacteria</taxon>
        <taxon>Bacillati</taxon>
        <taxon>Actinomycetota</taxon>
        <taxon>Actinomycetes</taxon>
        <taxon>Glycomycetales</taxon>
        <taxon>Glycomycetaceae</taxon>
        <taxon>Glycomyces</taxon>
    </lineage>
</organism>
<dbReference type="Pfam" id="PF09348">
    <property type="entry name" value="DUF1990"/>
    <property type="match status" value="1"/>
</dbReference>
<gene>
    <name evidence="2" type="ORF">SAMN05216270_11819</name>
</gene>
<dbReference type="PANTHER" id="PTHR34202">
    <property type="entry name" value="UPF0548 PROTEIN"/>
    <property type="match status" value="1"/>
</dbReference>
<evidence type="ECO:0000313" key="3">
    <source>
        <dbReference type="Proteomes" id="UP000198949"/>
    </source>
</evidence>
<dbReference type="STRING" id="58114.SAMN05216270_11819"/>
<dbReference type="Proteomes" id="UP000198949">
    <property type="component" value="Unassembled WGS sequence"/>
</dbReference>